<accession>A0A8J3IVG9</accession>
<organism evidence="1 2">
    <name type="scientific">Reticulibacter mediterranei</name>
    <dbReference type="NCBI Taxonomy" id="2778369"/>
    <lineage>
        <taxon>Bacteria</taxon>
        <taxon>Bacillati</taxon>
        <taxon>Chloroflexota</taxon>
        <taxon>Ktedonobacteria</taxon>
        <taxon>Ktedonobacterales</taxon>
        <taxon>Reticulibacteraceae</taxon>
        <taxon>Reticulibacter</taxon>
    </lineage>
</organism>
<reference evidence="1" key="1">
    <citation type="submission" date="2020-10" db="EMBL/GenBank/DDBJ databases">
        <title>Taxonomic study of unclassified bacteria belonging to the class Ktedonobacteria.</title>
        <authorList>
            <person name="Yabe S."/>
            <person name="Wang C.M."/>
            <person name="Zheng Y."/>
            <person name="Sakai Y."/>
            <person name="Cavaletti L."/>
            <person name="Monciardini P."/>
            <person name="Donadio S."/>
        </authorList>
    </citation>
    <scope>NUCLEOTIDE SEQUENCE</scope>
    <source>
        <strain evidence="1">ID150040</strain>
    </source>
</reference>
<dbReference type="EMBL" id="BNJK01000001">
    <property type="protein sequence ID" value="GHO97575.1"/>
    <property type="molecule type" value="Genomic_DNA"/>
</dbReference>
<keyword evidence="2" id="KW-1185">Reference proteome</keyword>
<sequence>MNVPTIEQAKALGIFDETFAREYVELFYQYTEPQIVASSAFEQAFGLHATPLDEAIHTTVQWYREHAHA</sequence>
<comment type="caution">
    <text evidence="1">The sequence shown here is derived from an EMBL/GenBank/DDBJ whole genome shotgun (WGS) entry which is preliminary data.</text>
</comment>
<dbReference type="Proteomes" id="UP000597444">
    <property type="component" value="Unassembled WGS sequence"/>
</dbReference>
<proteinExistence type="predicted"/>
<protein>
    <submittedName>
        <fullName evidence="1">Uncharacterized protein</fullName>
    </submittedName>
</protein>
<evidence type="ECO:0000313" key="2">
    <source>
        <dbReference type="Proteomes" id="UP000597444"/>
    </source>
</evidence>
<dbReference type="AlphaFoldDB" id="A0A8J3IVG9"/>
<gene>
    <name evidence="1" type="ORF">KSF_076230</name>
</gene>
<evidence type="ECO:0000313" key="1">
    <source>
        <dbReference type="EMBL" id="GHO97575.1"/>
    </source>
</evidence>
<name>A0A8J3IVG9_9CHLR</name>